<dbReference type="AlphaFoldDB" id="A0A426XL52"/>
<reference evidence="2 3" key="1">
    <citation type="journal article" date="2014" name="Agronomy (Basel)">
        <title>A Draft Genome Sequence for Ensete ventricosum, the Drought-Tolerant Tree Against Hunger.</title>
        <authorList>
            <person name="Harrison J."/>
            <person name="Moore K.A."/>
            <person name="Paszkiewicz K."/>
            <person name="Jones T."/>
            <person name="Grant M."/>
            <person name="Ambacheew D."/>
            <person name="Muzemil S."/>
            <person name="Studholme D.J."/>
        </authorList>
    </citation>
    <scope>NUCLEOTIDE SEQUENCE [LARGE SCALE GENOMIC DNA]</scope>
</reference>
<comment type="caution">
    <text evidence="2">The sequence shown here is derived from an EMBL/GenBank/DDBJ whole genome shotgun (WGS) entry which is preliminary data.</text>
</comment>
<proteinExistence type="predicted"/>
<organism evidence="2 3">
    <name type="scientific">Ensete ventricosum</name>
    <name type="common">Abyssinian banana</name>
    <name type="synonym">Musa ensete</name>
    <dbReference type="NCBI Taxonomy" id="4639"/>
    <lineage>
        <taxon>Eukaryota</taxon>
        <taxon>Viridiplantae</taxon>
        <taxon>Streptophyta</taxon>
        <taxon>Embryophyta</taxon>
        <taxon>Tracheophyta</taxon>
        <taxon>Spermatophyta</taxon>
        <taxon>Magnoliopsida</taxon>
        <taxon>Liliopsida</taxon>
        <taxon>Zingiberales</taxon>
        <taxon>Musaceae</taxon>
        <taxon>Ensete</taxon>
    </lineage>
</organism>
<dbReference type="EMBL" id="AMZH03019578">
    <property type="protein sequence ID" value="RRT40196.1"/>
    <property type="molecule type" value="Genomic_DNA"/>
</dbReference>
<protein>
    <submittedName>
        <fullName evidence="2">Uncharacterized protein</fullName>
    </submittedName>
</protein>
<dbReference type="Proteomes" id="UP000287651">
    <property type="component" value="Unassembled WGS sequence"/>
</dbReference>
<evidence type="ECO:0000313" key="3">
    <source>
        <dbReference type="Proteomes" id="UP000287651"/>
    </source>
</evidence>
<evidence type="ECO:0000256" key="1">
    <source>
        <dbReference type="SAM" id="MobiDB-lite"/>
    </source>
</evidence>
<sequence length="154" mass="16427">MPCDSPSHDHRFHQLLDASLCITIVGLDIVGSVGASMLPPYLFISLIIIGTEGIGKFPGNMLGDRWKKAIGLVARMPEAVGLSGMKVATRRGGQRQPDPMQGRPSTARLAARGSRLLGGAYKRTQRLRPCRKGQPPAAKQHGVALCPGLPLQQG</sequence>
<feature type="region of interest" description="Disordered" evidence="1">
    <location>
        <begin position="86"/>
        <end position="108"/>
    </location>
</feature>
<evidence type="ECO:0000313" key="2">
    <source>
        <dbReference type="EMBL" id="RRT40196.1"/>
    </source>
</evidence>
<accession>A0A426XL52</accession>
<name>A0A426XL52_ENSVE</name>
<gene>
    <name evidence="2" type="ORF">B296_00054590</name>
</gene>